<dbReference type="GO" id="GO:0051539">
    <property type="term" value="F:4 iron, 4 sulfur cluster binding"/>
    <property type="evidence" value="ECO:0007669"/>
    <property type="project" value="UniProtKB-KW"/>
</dbReference>
<dbReference type="SFLD" id="SFLDG01082">
    <property type="entry name" value="B12-binding_domain_containing"/>
    <property type="match status" value="1"/>
</dbReference>
<evidence type="ECO:0000256" key="2">
    <source>
        <dbReference type="ARBA" id="ARBA00003234"/>
    </source>
</evidence>
<keyword evidence="17" id="KW-1185">Reference proteome</keyword>
<evidence type="ECO:0000256" key="6">
    <source>
        <dbReference type="ARBA" id="ARBA00022691"/>
    </source>
</evidence>
<dbReference type="InterPro" id="IPR006467">
    <property type="entry name" value="MiaB-like_bact"/>
</dbReference>
<evidence type="ECO:0000313" key="16">
    <source>
        <dbReference type="EMBL" id="SME97560.1"/>
    </source>
</evidence>
<dbReference type="InterPro" id="IPR007197">
    <property type="entry name" value="rSAM"/>
</dbReference>
<dbReference type="STRING" id="1513793.SAMN06296036_102367"/>
<evidence type="ECO:0000256" key="8">
    <source>
        <dbReference type="ARBA" id="ARBA00023004"/>
    </source>
</evidence>
<name>A0A1Y6B7X0_9BACT</name>
<dbReference type="SFLD" id="SFLDS00029">
    <property type="entry name" value="Radical_SAM"/>
    <property type="match status" value="1"/>
</dbReference>
<dbReference type="PROSITE" id="PS51449">
    <property type="entry name" value="MTTASE_N"/>
    <property type="match status" value="1"/>
</dbReference>
<dbReference type="SMART" id="SM00729">
    <property type="entry name" value="Elp3"/>
    <property type="match status" value="1"/>
</dbReference>
<dbReference type="PROSITE" id="PS51918">
    <property type="entry name" value="RADICAL_SAM"/>
    <property type="match status" value="1"/>
</dbReference>
<evidence type="ECO:0000259" key="15">
    <source>
        <dbReference type="PROSITE" id="PS51918"/>
    </source>
</evidence>
<dbReference type="EC" id="2.8.4.3" evidence="10"/>
<sequence>MQRVYVKTLGCKVNTYDSDSLETQFREKGYHVVHDPKDADISILNTCSVTENADKEARYLLRRFKRENPEALIVATGCYAQTDSQKLLGMDDVDLVFPNQVKDRVADVADQQLQIKKQGQALTAPRIPEDVKPVSNNRQGHFKSSLKMLAADSNKTRAFLKIQDGCNGFCSYCLIPYARGASRSVRADEVKTEVRRLIDQGVKEIVFTGIHIGDYGADFDQAPTLTQLIAELFSWPDMVRLRISSLEPRELPEELLKVLAQRPELFCDHFHLPLQAGHDRILKHMRRTYTSAQYAETVAMAREYFPRANFGADVIPGFPGESDEEFQATVDFIRKTGLNYLHVFPYSKRPNTAAAKMPDHLDGSVVKERSRTLRSLSEELKESYVRGFFNETVSVLWEKDLDRSGRRVGHSLNYLDVVAPAGYEAIPGTIDQVKIKGFVENHRVLGLPQ</sequence>
<dbReference type="Pfam" id="PF00919">
    <property type="entry name" value="UPF0004"/>
    <property type="match status" value="1"/>
</dbReference>
<keyword evidence="6" id="KW-0949">S-adenosyl-L-methionine</keyword>
<dbReference type="NCBIfam" id="TIGR01579">
    <property type="entry name" value="MiaB-like-C"/>
    <property type="match status" value="1"/>
</dbReference>
<dbReference type="GO" id="GO:0035598">
    <property type="term" value="F:tRNA (N(6)-L-threonylcarbamoyladenosine(37)-C(2))-methylthiotransferase activity"/>
    <property type="evidence" value="ECO:0007669"/>
    <property type="project" value="TreeGrafter"/>
</dbReference>
<keyword evidence="8" id="KW-0408">Iron</keyword>
<dbReference type="Gene3D" id="3.80.30.20">
    <property type="entry name" value="tm_1862 like domain"/>
    <property type="match status" value="1"/>
</dbReference>
<dbReference type="PANTHER" id="PTHR11918">
    <property type="entry name" value="RADICAL SAM PROTEINS"/>
    <property type="match status" value="1"/>
</dbReference>
<evidence type="ECO:0000256" key="11">
    <source>
        <dbReference type="ARBA" id="ARBA00068570"/>
    </source>
</evidence>
<gene>
    <name evidence="16" type="ORF">SAMN06296036_102367</name>
</gene>
<comment type="cofactor">
    <cofactor evidence="1">
        <name>[4Fe-4S] cluster</name>
        <dbReference type="ChEBI" id="CHEBI:49883"/>
    </cofactor>
</comment>
<evidence type="ECO:0000256" key="12">
    <source>
        <dbReference type="ARBA" id="ARBA00080698"/>
    </source>
</evidence>
<evidence type="ECO:0000313" key="17">
    <source>
        <dbReference type="Proteomes" id="UP000192907"/>
    </source>
</evidence>
<dbReference type="InterPro" id="IPR038135">
    <property type="entry name" value="Methylthiotransferase_N_sf"/>
</dbReference>
<dbReference type="AlphaFoldDB" id="A0A1Y6B7X0"/>
<evidence type="ECO:0000256" key="10">
    <source>
        <dbReference type="ARBA" id="ARBA00033765"/>
    </source>
</evidence>
<feature type="domain" description="MTTase N-terminal" evidence="14">
    <location>
        <begin position="2"/>
        <end position="114"/>
    </location>
</feature>
<dbReference type="Proteomes" id="UP000192907">
    <property type="component" value="Unassembled WGS sequence"/>
</dbReference>
<dbReference type="SUPFAM" id="SSF102114">
    <property type="entry name" value="Radical SAM enzymes"/>
    <property type="match status" value="1"/>
</dbReference>
<keyword evidence="7" id="KW-0479">Metal-binding</keyword>
<proteinExistence type="predicted"/>
<dbReference type="InterPro" id="IPR020612">
    <property type="entry name" value="Methylthiotransferase_CS"/>
</dbReference>
<keyword evidence="4" id="KW-0963">Cytoplasm</keyword>
<dbReference type="InterPro" id="IPR013848">
    <property type="entry name" value="Methylthiotransferase_N"/>
</dbReference>
<dbReference type="Gene3D" id="3.40.50.12160">
    <property type="entry name" value="Methylthiotransferase, N-terminal domain"/>
    <property type="match status" value="1"/>
</dbReference>
<dbReference type="NCBIfam" id="TIGR00089">
    <property type="entry name" value="MiaB/RimO family radical SAM methylthiotransferase"/>
    <property type="match status" value="1"/>
</dbReference>
<evidence type="ECO:0000256" key="4">
    <source>
        <dbReference type="ARBA" id="ARBA00022490"/>
    </source>
</evidence>
<protein>
    <recommendedName>
        <fullName evidence="11">tRNA-2-methylthio-N(6)-dimethylallyladenosine synthase</fullName>
        <ecNumber evidence="10">2.8.4.3</ecNumber>
    </recommendedName>
    <alternativeName>
        <fullName evidence="13">(Dimethylallyl)adenosine tRNA methylthiotransferase MiaB</fullName>
    </alternativeName>
    <alternativeName>
        <fullName evidence="12">tRNA-i(6)A37 methylthiotransferase</fullName>
    </alternativeName>
</protein>
<accession>A0A1Y6B7X0</accession>
<dbReference type="FunFam" id="3.40.50.12160:FF:000003">
    <property type="entry name" value="CDK5 regulatory subunit-associated protein 1"/>
    <property type="match status" value="1"/>
</dbReference>
<dbReference type="FunFam" id="3.80.30.20:FF:000001">
    <property type="entry name" value="tRNA-2-methylthio-N(6)-dimethylallyladenosine synthase 2"/>
    <property type="match status" value="1"/>
</dbReference>
<evidence type="ECO:0000259" key="14">
    <source>
        <dbReference type="PROSITE" id="PS51449"/>
    </source>
</evidence>
<keyword evidence="9" id="KW-0411">Iron-sulfur</keyword>
<evidence type="ECO:0000256" key="13">
    <source>
        <dbReference type="ARBA" id="ARBA00081141"/>
    </source>
</evidence>
<keyword evidence="5 16" id="KW-0808">Transferase</keyword>
<evidence type="ECO:0000256" key="7">
    <source>
        <dbReference type="ARBA" id="ARBA00022723"/>
    </source>
</evidence>
<feature type="domain" description="Radical SAM core" evidence="15">
    <location>
        <begin position="152"/>
        <end position="383"/>
    </location>
</feature>
<comment type="function">
    <text evidence="2">Catalyzes the methylthiolation of N6-(dimethylallyl)adenosine (i(6)A), leading to the formation of 2-methylthio-N6-(dimethylallyl)adenosine (ms(2)i(6)A) at position 37 in tRNAs that read codons beginning with uridine.</text>
</comment>
<evidence type="ECO:0000256" key="5">
    <source>
        <dbReference type="ARBA" id="ARBA00022679"/>
    </source>
</evidence>
<evidence type="ECO:0000256" key="3">
    <source>
        <dbReference type="ARBA" id="ARBA00022485"/>
    </source>
</evidence>
<keyword evidence="3" id="KW-0004">4Fe-4S</keyword>
<dbReference type="OrthoDB" id="5288412at2"/>
<reference evidence="17" key="1">
    <citation type="submission" date="2017-04" db="EMBL/GenBank/DDBJ databases">
        <authorList>
            <person name="Varghese N."/>
            <person name="Submissions S."/>
        </authorList>
    </citation>
    <scope>NUCLEOTIDE SEQUENCE [LARGE SCALE GENOMIC DNA]</scope>
    <source>
        <strain evidence="17">RKEM611</strain>
    </source>
</reference>
<dbReference type="EMBL" id="FWZT01000002">
    <property type="protein sequence ID" value="SME97560.1"/>
    <property type="molecule type" value="Genomic_DNA"/>
</dbReference>
<dbReference type="RefSeq" id="WP_132315046.1">
    <property type="nucleotide sequence ID" value="NZ_SLZT01000002.1"/>
</dbReference>
<dbReference type="CDD" id="cd01335">
    <property type="entry name" value="Radical_SAM"/>
    <property type="match status" value="1"/>
</dbReference>
<dbReference type="GO" id="GO:0035597">
    <property type="term" value="F:tRNA-2-methylthio-N(6)-dimethylallyladenosine(37) synthase activity"/>
    <property type="evidence" value="ECO:0007669"/>
    <property type="project" value="UniProtKB-EC"/>
</dbReference>
<dbReference type="PANTHER" id="PTHR11918:SF45">
    <property type="entry name" value="THREONYLCARBAMOYLADENOSINE TRNA METHYLTHIOTRANSFERASE"/>
    <property type="match status" value="1"/>
</dbReference>
<dbReference type="InterPro" id="IPR023404">
    <property type="entry name" value="rSAM_horseshoe"/>
</dbReference>
<organism evidence="16 17">
    <name type="scientific">Pseudobacteriovorax antillogorgiicola</name>
    <dbReference type="NCBI Taxonomy" id="1513793"/>
    <lineage>
        <taxon>Bacteria</taxon>
        <taxon>Pseudomonadati</taxon>
        <taxon>Bdellovibrionota</taxon>
        <taxon>Oligoflexia</taxon>
        <taxon>Oligoflexales</taxon>
        <taxon>Pseudobacteriovoracaceae</taxon>
        <taxon>Pseudobacteriovorax</taxon>
    </lineage>
</organism>
<dbReference type="InterPro" id="IPR006638">
    <property type="entry name" value="Elp3/MiaA/NifB-like_rSAM"/>
</dbReference>
<evidence type="ECO:0000256" key="1">
    <source>
        <dbReference type="ARBA" id="ARBA00001966"/>
    </source>
</evidence>
<dbReference type="Pfam" id="PF04055">
    <property type="entry name" value="Radical_SAM"/>
    <property type="match status" value="1"/>
</dbReference>
<dbReference type="InterPro" id="IPR058240">
    <property type="entry name" value="rSAM_sf"/>
</dbReference>
<dbReference type="InterPro" id="IPR005839">
    <property type="entry name" value="Methylthiotransferase"/>
</dbReference>
<evidence type="ECO:0000256" key="9">
    <source>
        <dbReference type="ARBA" id="ARBA00023014"/>
    </source>
</evidence>
<dbReference type="SFLD" id="SFLDG01061">
    <property type="entry name" value="methylthiotransferase"/>
    <property type="match status" value="1"/>
</dbReference>
<dbReference type="GO" id="GO:0046872">
    <property type="term" value="F:metal ion binding"/>
    <property type="evidence" value="ECO:0007669"/>
    <property type="project" value="UniProtKB-KW"/>
</dbReference>
<dbReference type="PROSITE" id="PS01278">
    <property type="entry name" value="MTTASE_RADICAL"/>
    <property type="match status" value="1"/>
</dbReference>